<reference evidence="1 2" key="1">
    <citation type="submission" date="2017-10" db="EMBL/GenBank/DDBJ databases">
        <title>Draft genome sequence of cellulolytic Actinomyces sp CtC72 isolated from cattle rumen fluid.</title>
        <authorList>
            <person name="Joshi A.J."/>
            <person name="Vasudevan G."/>
            <person name="Lanjekar V.B."/>
            <person name="Hivarkar S."/>
            <person name="Engineer A."/>
            <person name="Pore S.D."/>
            <person name="Dhakephalkar P.K."/>
            <person name="Dagar S."/>
        </authorList>
    </citation>
    <scope>NUCLEOTIDE SEQUENCE [LARGE SCALE GENOMIC DNA]</scope>
    <source>
        <strain evidence="2">CtC72</strain>
    </source>
</reference>
<evidence type="ECO:0008006" key="3">
    <source>
        <dbReference type="Google" id="ProtNLM"/>
    </source>
</evidence>
<dbReference type="Proteomes" id="UP000194577">
    <property type="component" value="Unassembled WGS sequence"/>
</dbReference>
<accession>A0ABX4MC54</accession>
<evidence type="ECO:0000313" key="1">
    <source>
        <dbReference type="EMBL" id="PHP51284.1"/>
    </source>
</evidence>
<keyword evidence="2" id="KW-1185">Reference proteome</keyword>
<gene>
    <name evidence="1" type="ORF">BW737_015385</name>
</gene>
<dbReference type="RefSeq" id="WP_086616123.1">
    <property type="nucleotide sequence ID" value="NZ_MTPX02000096.1"/>
</dbReference>
<sequence length="82" mass="9393">MAQVANAGRFTDAAYIDYNGKDLGDLYDWMDDDHQIDLTMLLSDSTYRKQFNHWMESPDVPSSDLEIQFNDGVRAGRGNDEE</sequence>
<protein>
    <recommendedName>
        <fullName evidence="3">PRC-barrel domain-containing protein</fullName>
    </recommendedName>
</protein>
<proteinExistence type="predicted"/>
<dbReference type="EMBL" id="MTPX02000096">
    <property type="protein sequence ID" value="PHP51284.1"/>
    <property type="molecule type" value="Genomic_DNA"/>
</dbReference>
<name>A0ABX4MC54_9ACTO</name>
<organism evidence="1 2">
    <name type="scientific">Actinomyces ruminis</name>
    <dbReference type="NCBI Taxonomy" id="1937003"/>
    <lineage>
        <taxon>Bacteria</taxon>
        <taxon>Bacillati</taxon>
        <taxon>Actinomycetota</taxon>
        <taxon>Actinomycetes</taxon>
        <taxon>Actinomycetales</taxon>
        <taxon>Actinomycetaceae</taxon>
        <taxon>Actinomyces</taxon>
    </lineage>
</organism>
<evidence type="ECO:0000313" key="2">
    <source>
        <dbReference type="Proteomes" id="UP000194577"/>
    </source>
</evidence>
<comment type="caution">
    <text evidence="1">The sequence shown here is derived from an EMBL/GenBank/DDBJ whole genome shotgun (WGS) entry which is preliminary data.</text>
</comment>